<proteinExistence type="predicted"/>
<gene>
    <name evidence="2" type="ORF">SVUK_LOCUS9173</name>
</gene>
<evidence type="ECO:0000313" key="3">
    <source>
        <dbReference type="Proteomes" id="UP000270094"/>
    </source>
</evidence>
<feature type="region of interest" description="Disordered" evidence="1">
    <location>
        <begin position="17"/>
        <end position="53"/>
    </location>
</feature>
<dbReference type="AlphaFoldDB" id="A0A3P7KUQ6"/>
<feature type="compositionally biased region" description="Polar residues" evidence="1">
    <location>
        <begin position="93"/>
        <end position="103"/>
    </location>
</feature>
<dbReference type="EMBL" id="UYYB01034509">
    <property type="protein sequence ID" value="VDM74175.1"/>
    <property type="molecule type" value="Genomic_DNA"/>
</dbReference>
<accession>A0A3P7KUQ6</accession>
<feature type="non-terminal residue" evidence="2">
    <location>
        <position position="140"/>
    </location>
</feature>
<keyword evidence="3" id="KW-1185">Reference proteome</keyword>
<reference evidence="2 3" key="1">
    <citation type="submission" date="2018-11" db="EMBL/GenBank/DDBJ databases">
        <authorList>
            <consortium name="Pathogen Informatics"/>
        </authorList>
    </citation>
    <scope>NUCLEOTIDE SEQUENCE [LARGE SCALE GENOMIC DNA]</scope>
</reference>
<dbReference type="Proteomes" id="UP000270094">
    <property type="component" value="Unassembled WGS sequence"/>
</dbReference>
<name>A0A3P7KUQ6_STRVU</name>
<evidence type="ECO:0000256" key="1">
    <source>
        <dbReference type="SAM" id="MobiDB-lite"/>
    </source>
</evidence>
<evidence type="ECO:0000313" key="2">
    <source>
        <dbReference type="EMBL" id="VDM74175.1"/>
    </source>
</evidence>
<organism evidence="2 3">
    <name type="scientific">Strongylus vulgaris</name>
    <name type="common">Blood worm</name>
    <dbReference type="NCBI Taxonomy" id="40348"/>
    <lineage>
        <taxon>Eukaryota</taxon>
        <taxon>Metazoa</taxon>
        <taxon>Ecdysozoa</taxon>
        <taxon>Nematoda</taxon>
        <taxon>Chromadorea</taxon>
        <taxon>Rhabditida</taxon>
        <taxon>Rhabditina</taxon>
        <taxon>Rhabditomorpha</taxon>
        <taxon>Strongyloidea</taxon>
        <taxon>Strongylidae</taxon>
        <taxon>Strongylus</taxon>
    </lineage>
</organism>
<protein>
    <submittedName>
        <fullName evidence="2">Uncharacterized protein</fullName>
    </submittedName>
</protein>
<sequence length="140" mass="15639">MIQRSRFSLVPQTRPENVFDQPQRFNGGHGRGVPRMPFRQSSRGIPFQPMPSDTHFNPYAAPFVPGVGVVPNPEVGNNVSSIPRSFNGRGRQRQSVANVQQMPASFIRGVPRDDNFGNIKHQYRKPQQYGIAGVNPTRGN</sequence>
<feature type="region of interest" description="Disordered" evidence="1">
    <location>
        <begin position="80"/>
        <end position="113"/>
    </location>
</feature>